<sequence length="36" mass="4337">MIRHLMNDECRTIHLNFDLRSDVEPFGLASDEWFDI</sequence>
<accession>A0ACC1CAS4</accession>
<comment type="caution">
    <text evidence="1">The sequence shown here is derived from an EMBL/GenBank/DDBJ whole genome shotgun (WGS) entry which is preliminary data.</text>
</comment>
<proteinExistence type="predicted"/>
<keyword evidence="2" id="KW-1185">Reference proteome</keyword>
<dbReference type="Proteomes" id="UP001164250">
    <property type="component" value="Chromosome 1"/>
</dbReference>
<evidence type="ECO:0000313" key="1">
    <source>
        <dbReference type="EMBL" id="KAJ0112820.1"/>
    </source>
</evidence>
<organism evidence="1 2">
    <name type="scientific">Pistacia atlantica</name>
    <dbReference type="NCBI Taxonomy" id="434234"/>
    <lineage>
        <taxon>Eukaryota</taxon>
        <taxon>Viridiplantae</taxon>
        <taxon>Streptophyta</taxon>
        <taxon>Embryophyta</taxon>
        <taxon>Tracheophyta</taxon>
        <taxon>Spermatophyta</taxon>
        <taxon>Magnoliopsida</taxon>
        <taxon>eudicotyledons</taxon>
        <taxon>Gunneridae</taxon>
        <taxon>Pentapetalae</taxon>
        <taxon>rosids</taxon>
        <taxon>malvids</taxon>
        <taxon>Sapindales</taxon>
        <taxon>Anacardiaceae</taxon>
        <taxon>Pistacia</taxon>
    </lineage>
</organism>
<evidence type="ECO:0000313" key="2">
    <source>
        <dbReference type="Proteomes" id="UP001164250"/>
    </source>
</evidence>
<protein>
    <submittedName>
        <fullName evidence="1">Uncharacterized protein</fullName>
    </submittedName>
</protein>
<reference evidence="2" key="1">
    <citation type="journal article" date="2023" name="G3 (Bethesda)">
        <title>Genome assembly and association tests identify interacting loci associated with vigor, precocity, and sex in interspecific pistachio rootstocks.</title>
        <authorList>
            <person name="Palmer W."/>
            <person name="Jacygrad E."/>
            <person name="Sagayaradj S."/>
            <person name="Cavanaugh K."/>
            <person name="Han R."/>
            <person name="Bertier L."/>
            <person name="Beede B."/>
            <person name="Kafkas S."/>
            <person name="Golino D."/>
            <person name="Preece J."/>
            <person name="Michelmore R."/>
        </authorList>
    </citation>
    <scope>NUCLEOTIDE SEQUENCE [LARGE SCALE GENOMIC DNA]</scope>
</reference>
<dbReference type="EMBL" id="CM047897">
    <property type="protein sequence ID" value="KAJ0112820.1"/>
    <property type="molecule type" value="Genomic_DNA"/>
</dbReference>
<name>A0ACC1CAS4_9ROSI</name>
<gene>
    <name evidence="1" type="ORF">Patl1_03264</name>
</gene>